<dbReference type="SUPFAM" id="SSF88946">
    <property type="entry name" value="Sigma2 domain of RNA polymerase sigma factors"/>
    <property type="match status" value="1"/>
</dbReference>
<organism evidence="1 2">
    <name type="scientific">Calothrix parietina FACHB-288</name>
    <dbReference type="NCBI Taxonomy" id="2692896"/>
    <lineage>
        <taxon>Bacteria</taxon>
        <taxon>Bacillati</taxon>
        <taxon>Cyanobacteriota</taxon>
        <taxon>Cyanophyceae</taxon>
        <taxon>Nostocales</taxon>
        <taxon>Calotrichaceae</taxon>
        <taxon>Calothrix</taxon>
    </lineage>
</organism>
<name>A0ABR8AB30_9CYAN</name>
<dbReference type="EMBL" id="JACJQH010000025">
    <property type="protein sequence ID" value="MBD2197181.1"/>
    <property type="molecule type" value="Genomic_DNA"/>
</dbReference>
<protein>
    <recommendedName>
        <fullName evidence="3">Sigma-70 family RNA polymerase sigma factor</fullName>
    </recommendedName>
</protein>
<accession>A0ABR8AB30</accession>
<evidence type="ECO:0000313" key="1">
    <source>
        <dbReference type="EMBL" id="MBD2197181.1"/>
    </source>
</evidence>
<evidence type="ECO:0000313" key="2">
    <source>
        <dbReference type="Proteomes" id="UP000658514"/>
    </source>
</evidence>
<dbReference type="Proteomes" id="UP000658514">
    <property type="component" value="Unassembled WGS sequence"/>
</dbReference>
<sequence>MTFDEPFNDELKLLALEVQKQPPLTPKRQLALNKLLQAIQQPSETTRLKTSLRAKYPKLRNEFQDLFDEALQETLIAISKGIDSYNPQQQRFISWVIGILKNKFSDVQKKYSRTGFKFMPHSKSQHRNLPVQIISFDGLEEFVVDSELEKSIYYEEQLAQKKLASNCDFLRELLIKDPDNQFQKHIKGKPELTFQYIAKALYIKGIKMTYLSKMLNLPNTTLTSFFSRELERLKPYFQEKL</sequence>
<evidence type="ECO:0008006" key="3">
    <source>
        <dbReference type="Google" id="ProtNLM"/>
    </source>
</evidence>
<comment type="caution">
    <text evidence="1">The sequence shown here is derived from an EMBL/GenBank/DDBJ whole genome shotgun (WGS) entry which is preliminary data.</text>
</comment>
<proteinExistence type="predicted"/>
<dbReference type="RefSeq" id="WP_190543943.1">
    <property type="nucleotide sequence ID" value="NZ_CAWPNO010000057.1"/>
</dbReference>
<reference evidence="1 2" key="1">
    <citation type="journal article" date="2020" name="ISME J.">
        <title>Comparative genomics reveals insights into cyanobacterial evolution and habitat adaptation.</title>
        <authorList>
            <person name="Chen M.Y."/>
            <person name="Teng W.K."/>
            <person name="Zhao L."/>
            <person name="Hu C.X."/>
            <person name="Zhou Y.K."/>
            <person name="Han B.P."/>
            <person name="Song L.R."/>
            <person name="Shu W.S."/>
        </authorList>
    </citation>
    <scope>NUCLEOTIDE SEQUENCE [LARGE SCALE GENOMIC DNA]</scope>
    <source>
        <strain evidence="1 2">FACHB-288</strain>
    </source>
</reference>
<dbReference type="Gene3D" id="1.10.1740.10">
    <property type="match status" value="1"/>
</dbReference>
<dbReference type="InterPro" id="IPR013325">
    <property type="entry name" value="RNA_pol_sigma_r2"/>
</dbReference>
<keyword evidence="2" id="KW-1185">Reference proteome</keyword>
<gene>
    <name evidence="1" type="ORF">H6G24_17020</name>
</gene>